<evidence type="ECO:0000256" key="1">
    <source>
        <dbReference type="SAM" id="Phobius"/>
    </source>
</evidence>
<keyword evidence="1" id="KW-0812">Transmembrane</keyword>
<dbReference type="InterPro" id="IPR013879">
    <property type="entry name" value="DUF1761"/>
</dbReference>
<feature type="transmembrane region" description="Helical" evidence="1">
    <location>
        <begin position="55"/>
        <end position="75"/>
    </location>
</feature>
<organism evidence="2 3">
    <name type="scientific">Candidatus Gottesmanbacteria bacterium RIFCSPHIGHO2_01_FULL_46_14</name>
    <dbReference type="NCBI Taxonomy" id="1798380"/>
    <lineage>
        <taxon>Bacteria</taxon>
        <taxon>Candidatus Gottesmaniibacteriota</taxon>
    </lineage>
</organism>
<comment type="caution">
    <text evidence="2">The sequence shown here is derived from an EMBL/GenBank/DDBJ whole genome shotgun (WGS) entry which is preliminary data.</text>
</comment>
<accession>A0A1F5ZJ47</accession>
<sequence>MNVEINYLAVLIAGVVSMVLGFLWYSPMVLGKPWTRERGMSTDALKKAQKEMGPLYSISFAVSLVMAYVLARVMAFSGMGGVATAFWIWKLFGIDTGYQLVSLLGMGVVLGLM</sequence>
<protein>
    <recommendedName>
        <fullName evidence="4">DUF1761 domain-containing protein</fullName>
    </recommendedName>
</protein>
<name>A0A1F5ZJ47_9BACT</name>
<gene>
    <name evidence="2" type="ORF">A2875_04505</name>
</gene>
<feature type="transmembrane region" description="Helical" evidence="1">
    <location>
        <begin position="87"/>
        <end position="112"/>
    </location>
</feature>
<dbReference type="AlphaFoldDB" id="A0A1F5ZJ47"/>
<proteinExistence type="predicted"/>
<evidence type="ECO:0008006" key="4">
    <source>
        <dbReference type="Google" id="ProtNLM"/>
    </source>
</evidence>
<evidence type="ECO:0000313" key="3">
    <source>
        <dbReference type="Proteomes" id="UP000177416"/>
    </source>
</evidence>
<dbReference type="Proteomes" id="UP000177416">
    <property type="component" value="Unassembled WGS sequence"/>
</dbReference>
<keyword evidence="1" id="KW-1133">Transmembrane helix</keyword>
<reference evidence="2 3" key="1">
    <citation type="journal article" date="2016" name="Nat. Commun.">
        <title>Thousands of microbial genomes shed light on interconnected biogeochemical processes in an aquifer system.</title>
        <authorList>
            <person name="Anantharaman K."/>
            <person name="Brown C.T."/>
            <person name="Hug L.A."/>
            <person name="Sharon I."/>
            <person name="Castelle C.J."/>
            <person name="Probst A.J."/>
            <person name="Thomas B.C."/>
            <person name="Singh A."/>
            <person name="Wilkins M.J."/>
            <person name="Karaoz U."/>
            <person name="Brodie E.L."/>
            <person name="Williams K.H."/>
            <person name="Hubbard S.S."/>
            <person name="Banfield J.F."/>
        </authorList>
    </citation>
    <scope>NUCLEOTIDE SEQUENCE [LARGE SCALE GENOMIC DNA]</scope>
</reference>
<dbReference type="Pfam" id="PF08570">
    <property type="entry name" value="DUF1761"/>
    <property type="match status" value="1"/>
</dbReference>
<evidence type="ECO:0000313" key="2">
    <source>
        <dbReference type="EMBL" id="OGG12506.1"/>
    </source>
</evidence>
<dbReference type="EMBL" id="MFJJ01000059">
    <property type="protein sequence ID" value="OGG12506.1"/>
    <property type="molecule type" value="Genomic_DNA"/>
</dbReference>
<keyword evidence="1" id="KW-0472">Membrane</keyword>
<feature type="transmembrane region" description="Helical" evidence="1">
    <location>
        <begin position="6"/>
        <end position="26"/>
    </location>
</feature>